<dbReference type="InterPro" id="IPR015111">
    <property type="entry name" value="Regulatory_HutP"/>
</dbReference>
<dbReference type="RefSeq" id="WP_003870937.1">
    <property type="nucleotide sequence ID" value="NZ_FNBS01000093.1"/>
</dbReference>
<dbReference type="EMBL" id="FNBS01000093">
    <property type="protein sequence ID" value="SDG58173.1"/>
    <property type="molecule type" value="Genomic_DNA"/>
</dbReference>
<dbReference type="Proteomes" id="UP000183404">
    <property type="component" value="Unassembled WGS sequence"/>
</dbReference>
<dbReference type="GO" id="GO:0003723">
    <property type="term" value="F:RNA binding"/>
    <property type="evidence" value="ECO:0007669"/>
    <property type="project" value="UniProtKB-KW"/>
</dbReference>
<evidence type="ECO:0000256" key="1">
    <source>
        <dbReference type="ARBA" id="ARBA00002945"/>
    </source>
</evidence>
<comment type="similarity">
    <text evidence="2">Belongs to the HutP family.</text>
</comment>
<keyword evidence="7" id="KW-0010">Activator</keyword>
<dbReference type="InterPro" id="IPR036482">
    <property type="entry name" value="Regulatory_HutP_sf"/>
</dbReference>
<evidence type="ECO:0000313" key="10">
    <source>
        <dbReference type="Proteomes" id="UP000183404"/>
    </source>
</evidence>
<evidence type="ECO:0000256" key="7">
    <source>
        <dbReference type="ARBA" id="ARBA00023159"/>
    </source>
</evidence>
<evidence type="ECO:0000256" key="4">
    <source>
        <dbReference type="ARBA" id="ARBA00019377"/>
    </source>
</evidence>
<comment type="subunit">
    <text evidence="3">Homohexamer.</text>
</comment>
<dbReference type="Gene3D" id="3.40.1510.10">
    <property type="entry name" value="Hut operon regulatory protein HutP"/>
    <property type="match status" value="1"/>
</dbReference>
<dbReference type="AlphaFoldDB" id="A0A1I1XE25"/>
<reference evidence="9 10" key="1">
    <citation type="submission" date="2016-10" db="EMBL/GenBank/DDBJ databases">
        <authorList>
            <person name="de Groot N.N."/>
        </authorList>
    </citation>
    <scope>NUCLEOTIDE SEQUENCE [LARGE SCALE GENOMIC DNA]</scope>
    <source>
        <strain evidence="9 10">DSM 569</strain>
    </source>
</reference>
<comment type="function">
    <text evidence="1">Antiterminator that binds to cis-acting regulatory sequences on the mRNA in the presence of histidine, thereby suppressing transcription termination and activating the hut operon for histidine utilization.</text>
</comment>
<accession>A0A1I1XE25</accession>
<dbReference type="Pfam" id="PF09021">
    <property type="entry name" value="HutP"/>
    <property type="match status" value="1"/>
</dbReference>
<keyword evidence="5" id="KW-0694">RNA-binding</keyword>
<evidence type="ECO:0000256" key="6">
    <source>
        <dbReference type="ARBA" id="ARBA00023015"/>
    </source>
</evidence>
<evidence type="ECO:0000313" key="9">
    <source>
        <dbReference type="EMBL" id="SDG58173.1"/>
    </source>
</evidence>
<proteinExistence type="inferred from homology"/>
<evidence type="ECO:0000256" key="8">
    <source>
        <dbReference type="ARBA" id="ARBA00023163"/>
    </source>
</evidence>
<keyword evidence="6" id="KW-0805">Transcription regulation</keyword>
<name>A0A1I1XE25_THETY</name>
<gene>
    <name evidence="9" type="ORF">SAMN04244560_02589</name>
</gene>
<keyword evidence="8" id="KW-0804">Transcription</keyword>
<evidence type="ECO:0000256" key="2">
    <source>
        <dbReference type="ARBA" id="ARBA00009992"/>
    </source>
</evidence>
<sequence>MFINNLTVAKGAIVLSLSSNREEEEEIKKLLLEKGYKCAVTELGGKSSEFNEKIVSAVVGAALNNNVIEKNPTSMHALLHATIEAVKSLSLTLPLDVSLMMKIAVVADNTWIAVSMFGKSALHPLTNHERLGFGIMHL</sequence>
<protein>
    <recommendedName>
        <fullName evidence="4">Hut operon positive regulatory protein</fullName>
    </recommendedName>
</protein>
<evidence type="ECO:0000256" key="3">
    <source>
        <dbReference type="ARBA" id="ARBA00011643"/>
    </source>
</evidence>
<organism evidence="9 10">
    <name type="scientific">Thermoanaerobacter thermohydrosulfuricus</name>
    <name type="common">Clostridium thermohydrosulfuricum</name>
    <dbReference type="NCBI Taxonomy" id="1516"/>
    <lineage>
        <taxon>Bacteria</taxon>
        <taxon>Bacillati</taxon>
        <taxon>Bacillota</taxon>
        <taxon>Clostridia</taxon>
        <taxon>Thermoanaerobacterales</taxon>
        <taxon>Thermoanaerobacteraceae</taxon>
        <taxon>Thermoanaerobacter</taxon>
    </lineage>
</organism>
<evidence type="ECO:0000256" key="5">
    <source>
        <dbReference type="ARBA" id="ARBA00022884"/>
    </source>
</evidence>
<dbReference type="SUPFAM" id="SSF111064">
    <property type="entry name" value="Hut operon positive regulatory protein HutP"/>
    <property type="match status" value="1"/>
</dbReference>
<dbReference type="CDD" id="cd11640">
    <property type="entry name" value="HutP"/>
    <property type="match status" value="1"/>
</dbReference>